<dbReference type="InterPro" id="IPR013324">
    <property type="entry name" value="RNA_pol_sigma_r3/r4-like"/>
</dbReference>
<gene>
    <name evidence="7" type="ORF">D1B32_19050</name>
</gene>
<keyword evidence="4" id="KW-0804">Transcription</keyword>
<feature type="domain" description="RNA polymerase sigma-70 region 2" evidence="5">
    <location>
        <begin position="25"/>
        <end position="89"/>
    </location>
</feature>
<dbReference type="InterPro" id="IPR013325">
    <property type="entry name" value="RNA_pol_sigma_r2"/>
</dbReference>
<dbReference type="SUPFAM" id="SSF88659">
    <property type="entry name" value="Sigma3 and sigma4 domains of RNA polymerase sigma factors"/>
    <property type="match status" value="1"/>
</dbReference>
<evidence type="ECO:0000256" key="1">
    <source>
        <dbReference type="ARBA" id="ARBA00010641"/>
    </source>
</evidence>
<feature type="domain" description="RNA polymerase sigma factor 70 region 4 type 2" evidence="6">
    <location>
        <begin position="124"/>
        <end position="175"/>
    </location>
</feature>
<comment type="caution">
    <text evidence="7">The sequence shown here is derived from an EMBL/GenBank/DDBJ whole genome shotgun (WGS) entry which is preliminary data.</text>
</comment>
<dbReference type="RefSeq" id="WP_118890167.1">
    <property type="nucleotide sequence ID" value="NZ_PHUT01000014.1"/>
</dbReference>
<evidence type="ECO:0000259" key="5">
    <source>
        <dbReference type="Pfam" id="PF04542"/>
    </source>
</evidence>
<keyword evidence="3" id="KW-0731">Sigma factor</keyword>
<reference evidence="7 8" key="1">
    <citation type="journal article" date="2007" name="Int. J. Syst. Evol. Microbiol.">
        <title>Oceanobacillus profundus sp. nov., isolated from a deep-sea sediment core.</title>
        <authorList>
            <person name="Kim Y.G."/>
            <person name="Choi D.H."/>
            <person name="Hyun S."/>
            <person name="Cho B.C."/>
        </authorList>
    </citation>
    <scope>NUCLEOTIDE SEQUENCE [LARGE SCALE GENOMIC DNA]</scope>
    <source>
        <strain evidence="7 8">DSM 18246</strain>
    </source>
</reference>
<dbReference type="CDD" id="cd06171">
    <property type="entry name" value="Sigma70_r4"/>
    <property type="match status" value="1"/>
</dbReference>
<dbReference type="InterPro" id="IPR007627">
    <property type="entry name" value="RNA_pol_sigma70_r2"/>
</dbReference>
<name>A0A417YBR7_9BACI</name>
<dbReference type="Gene3D" id="1.10.1740.10">
    <property type="match status" value="1"/>
</dbReference>
<dbReference type="AlphaFoldDB" id="A0A417YBR7"/>
<dbReference type="Gene3D" id="1.10.10.10">
    <property type="entry name" value="Winged helix-like DNA-binding domain superfamily/Winged helix DNA-binding domain"/>
    <property type="match status" value="1"/>
</dbReference>
<evidence type="ECO:0000259" key="6">
    <source>
        <dbReference type="Pfam" id="PF08281"/>
    </source>
</evidence>
<dbReference type="EMBL" id="QWEH01000017">
    <property type="protein sequence ID" value="RHW29956.1"/>
    <property type="molecule type" value="Genomic_DNA"/>
</dbReference>
<dbReference type="GO" id="GO:0016987">
    <property type="term" value="F:sigma factor activity"/>
    <property type="evidence" value="ECO:0007669"/>
    <property type="project" value="UniProtKB-KW"/>
</dbReference>
<protein>
    <submittedName>
        <fullName evidence="7">Sigma-70 family RNA polymerase sigma factor</fullName>
    </submittedName>
</protein>
<evidence type="ECO:0000256" key="4">
    <source>
        <dbReference type="ARBA" id="ARBA00023163"/>
    </source>
</evidence>
<dbReference type="Pfam" id="PF04542">
    <property type="entry name" value="Sigma70_r2"/>
    <property type="match status" value="1"/>
</dbReference>
<organism evidence="7 8">
    <name type="scientific">Oceanobacillus profundus</name>
    <dbReference type="NCBI Taxonomy" id="372463"/>
    <lineage>
        <taxon>Bacteria</taxon>
        <taxon>Bacillati</taxon>
        <taxon>Bacillota</taxon>
        <taxon>Bacilli</taxon>
        <taxon>Bacillales</taxon>
        <taxon>Bacillaceae</taxon>
        <taxon>Oceanobacillus</taxon>
    </lineage>
</organism>
<accession>A0A417YBR7</accession>
<dbReference type="Proteomes" id="UP000285456">
    <property type="component" value="Unassembled WGS sequence"/>
</dbReference>
<dbReference type="PANTHER" id="PTHR43133">
    <property type="entry name" value="RNA POLYMERASE ECF-TYPE SIGMA FACTO"/>
    <property type="match status" value="1"/>
</dbReference>
<dbReference type="SUPFAM" id="SSF88946">
    <property type="entry name" value="Sigma2 domain of RNA polymerase sigma factors"/>
    <property type="match status" value="1"/>
</dbReference>
<dbReference type="NCBIfam" id="NF006930">
    <property type="entry name" value="PRK09415.1"/>
    <property type="match status" value="1"/>
</dbReference>
<dbReference type="GO" id="GO:0006352">
    <property type="term" value="P:DNA-templated transcription initiation"/>
    <property type="evidence" value="ECO:0007669"/>
    <property type="project" value="InterPro"/>
</dbReference>
<evidence type="ECO:0000256" key="2">
    <source>
        <dbReference type="ARBA" id="ARBA00023015"/>
    </source>
</evidence>
<keyword evidence="2" id="KW-0805">Transcription regulation</keyword>
<dbReference type="GO" id="GO:0003677">
    <property type="term" value="F:DNA binding"/>
    <property type="evidence" value="ECO:0007669"/>
    <property type="project" value="InterPro"/>
</dbReference>
<dbReference type="NCBIfam" id="TIGR02937">
    <property type="entry name" value="sigma70-ECF"/>
    <property type="match status" value="1"/>
</dbReference>
<evidence type="ECO:0000313" key="8">
    <source>
        <dbReference type="Proteomes" id="UP000285456"/>
    </source>
</evidence>
<dbReference type="InterPro" id="IPR013249">
    <property type="entry name" value="RNA_pol_sigma70_r4_t2"/>
</dbReference>
<dbReference type="InterPro" id="IPR039425">
    <property type="entry name" value="RNA_pol_sigma-70-like"/>
</dbReference>
<dbReference type="Pfam" id="PF08281">
    <property type="entry name" value="Sigma70_r4_2"/>
    <property type="match status" value="1"/>
</dbReference>
<dbReference type="InterPro" id="IPR014284">
    <property type="entry name" value="RNA_pol_sigma-70_dom"/>
</dbReference>
<keyword evidence="8" id="KW-1185">Reference proteome</keyword>
<dbReference type="OrthoDB" id="9794508at2"/>
<comment type="similarity">
    <text evidence="1">Belongs to the sigma-70 factor family. ECF subfamily.</text>
</comment>
<proteinExistence type="inferred from homology"/>
<dbReference type="PANTHER" id="PTHR43133:SF60">
    <property type="entry name" value="RNA POLYMERASE SIGMA FACTOR SIGV"/>
    <property type="match status" value="1"/>
</dbReference>
<evidence type="ECO:0000256" key="3">
    <source>
        <dbReference type="ARBA" id="ARBA00023082"/>
    </source>
</evidence>
<sequence>MNELNQLAVTDEMMLDEREQIIDQLMHEYSDDILHLVYTYVKNRATAEDLTQEIFIKCYERLNQFNGQATIKTWLYRIASNHCKDYLRSWYYRKITLSNKLLDYIPSKSKQVEEEVITNSEENRLTNAVMNLPLKYREVVFLHYYEELSLIEISKITTVNINTIKTRLKRAKELLKDKIIEEV</sequence>
<dbReference type="InterPro" id="IPR036388">
    <property type="entry name" value="WH-like_DNA-bd_sf"/>
</dbReference>
<evidence type="ECO:0000313" key="7">
    <source>
        <dbReference type="EMBL" id="RHW29956.1"/>
    </source>
</evidence>